<evidence type="ECO:0000313" key="1">
    <source>
        <dbReference type="EMBL" id="PRO66447.1"/>
    </source>
</evidence>
<dbReference type="RefSeq" id="WP_105958086.1">
    <property type="nucleotide sequence ID" value="NZ_PVNS01000003.1"/>
</dbReference>
<sequence>MEEFERILEESGEERITILTDLDIEAFFFRNVSEEPLKEDESGSVKMDVCTIIVKDEEEA</sequence>
<name>A0A2P6MJK1_ALKUR</name>
<keyword evidence="2" id="KW-1185">Reference proteome</keyword>
<comment type="caution">
    <text evidence="1">The sequence shown here is derived from an EMBL/GenBank/DDBJ whole genome shotgun (WGS) entry which is preliminary data.</text>
</comment>
<protein>
    <submittedName>
        <fullName evidence="1">Uncharacterized protein</fullName>
    </submittedName>
</protein>
<proteinExistence type="predicted"/>
<organism evidence="1 2">
    <name type="scientific">Alkalicoccus urumqiensis</name>
    <name type="common">Bacillus urumqiensis</name>
    <dbReference type="NCBI Taxonomy" id="1548213"/>
    <lineage>
        <taxon>Bacteria</taxon>
        <taxon>Bacillati</taxon>
        <taxon>Bacillota</taxon>
        <taxon>Bacilli</taxon>
        <taxon>Bacillales</taxon>
        <taxon>Bacillaceae</taxon>
        <taxon>Alkalicoccus</taxon>
    </lineage>
</organism>
<dbReference type="Proteomes" id="UP000243650">
    <property type="component" value="Unassembled WGS sequence"/>
</dbReference>
<evidence type="ECO:0000313" key="2">
    <source>
        <dbReference type="Proteomes" id="UP000243650"/>
    </source>
</evidence>
<accession>A0A2P6MJK1</accession>
<reference evidence="1 2" key="1">
    <citation type="submission" date="2018-03" db="EMBL/GenBank/DDBJ databases">
        <title>Bacillus urumqiensis sp. nov., a moderately haloalkaliphilic bacterium isolated from a salt lake.</title>
        <authorList>
            <person name="Zhao B."/>
            <person name="Liao Z."/>
        </authorList>
    </citation>
    <scope>NUCLEOTIDE SEQUENCE [LARGE SCALE GENOMIC DNA]</scope>
    <source>
        <strain evidence="1 2">BZ-SZ-XJ18</strain>
    </source>
</reference>
<dbReference type="EMBL" id="PVNS01000003">
    <property type="protein sequence ID" value="PRO66447.1"/>
    <property type="molecule type" value="Genomic_DNA"/>
</dbReference>
<dbReference type="AlphaFoldDB" id="A0A2P6MJK1"/>
<gene>
    <name evidence="1" type="ORF">C6I21_03655</name>
</gene>